<dbReference type="InterPro" id="IPR000014">
    <property type="entry name" value="PAS"/>
</dbReference>
<dbReference type="Pfam" id="PF00989">
    <property type="entry name" value="PAS"/>
    <property type="match status" value="1"/>
</dbReference>
<evidence type="ECO:0000313" key="3">
    <source>
        <dbReference type="Proteomes" id="UP000589626"/>
    </source>
</evidence>
<dbReference type="NCBIfam" id="TIGR00229">
    <property type="entry name" value="sensory_box"/>
    <property type="match status" value="1"/>
</dbReference>
<dbReference type="EMBL" id="JACHWR010000003">
    <property type="protein sequence ID" value="MBB3044632.1"/>
    <property type="molecule type" value="Genomic_DNA"/>
</dbReference>
<dbReference type="SUPFAM" id="SSF55785">
    <property type="entry name" value="PYP-like sensor domain (PAS domain)"/>
    <property type="match status" value="1"/>
</dbReference>
<dbReference type="InterPro" id="IPR013767">
    <property type="entry name" value="PAS_fold"/>
</dbReference>
<protein>
    <submittedName>
        <fullName evidence="2">PAS domain S-box-containing protein</fullName>
    </submittedName>
</protein>
<dbReference type="AlphaFoldDB" id="A0A7W4VZG6"/>
<dbReference type="CDD" id="cd00130">
    <property type="entry name" value="PAS"/>
    <property type="match status" value="1"/>
</dbReference>
<dbReference type="Gene3D" id="3.30.450.20">
    <property type="entry name" value="PAS domain"/>
    <property type="match status" value="1"/>
</dbReference>
<evidence type="ECO:0000313" key="2">
    <source>
        <dbReference type="EMBL" id="MBB3044632.1"/>
    </source>
</evidence>
<dbReference type="GO" id="GO:0006355">
    <property type="term" value="P:regulation of DNA-templated transcription"/>
    <property type="evidence" value="ECO:0007669"/>
    <property type="project" value="InterPro"/>
</dbReference>
<sequence>MTKTDLKGRITYANDVFCRISALDETDVIGQPHSVIRHPEMPRAVFKLLWDSVQQDRELFAYVVNLAADGAHYWVLAHVTPSRDAHGRIVGYHSNRRRPAAGAIARVRPLYQRLLAEEAHHRRAVDAANAGSARLDRVLAEQGTTYERYVWELTNAAEAA</sequence>
<organism evidence="2 3">
    <name type="scientific">Nocardioides soli</name>
    <dbReference type="NCBI Taxonomy" id="1036020"/>
    <lineage>
        <taxon>Bacteria</taxon>
        <taxon>Bacillati</taxon>
        <taxon>Actinomycetota</taxon>
        <taxon>Actinomycetes</taxon>
        <taxon>Propionibacteriales</taxon>
        <taxon>Nocardioidaceae</taxon>
        <taxon>Nocardioides</taxon>
    </lineage>
</organism>
<name>A0A7W4VZG6_9ACTN</name>
<dbReference type="InterPro" id="IPR035965">
    <property type="entry name" value="PAS-like_dom_sf"/>
</dbReference>
<comment type="caution">
    <text evidence="2">The sequence shown here is derived from an EMBL/GenBank/DDBJ whole genome shotgun (WGS) entry which is preliminary data.</text>
</comment>
<reference evidence="2 3" key="1">
    <citation type="submission" date="2020-08" db="EMBL/GenBank/DDBJ databases">
        <title>Sequencing the genomes of 1000 actinobacteria strains.</title>
        <authorList>
            <person name="Klenk H.-P."/>
        </authorList>
    </citation>
    <scope>NUCLEOTIDE SEQUENCE [LARGE SCALE GENOMIC DNA]</scope>
    <source>
        <strain evidence="2 3">DSM 105498</strain>
    </source>
</reference>
<gene>
    <name evidence="2" type="ORF">FHU40_004469</name>
</gene>
<evidence type="ECO:0000259" key="1">
    <source>
        <dbReference type="PROSITE" id="PS50112"/>
    </source>
</evidence>
<dbReference type="PROSITE" id="PS50112">
    <property type="entry name" value="PAS"/>
    <property type="match status" value="1"/>
</dbReference>
<feature type="domain" description="PAS" evidence="1">
    <location>
        <begin position="1"/>
        <end position="56"/>
    </location>
</feature>
<proteinExistence type="predicted"/>
<keyword evidence="3" id="KW-1185">Reference proteome</keyword>
<accession>A0A7W4VZG6</accession>
<dbReference type="Proteomes" id="UP000589626">
    <property type="component" value="Unassembled WGS sequence"/>
</dbReference>